<dbReference type="InterPro" id="IPR011989">
    <property type="entry name" value="ARM-like"/>
</dbReference>
<feature type="compositionally biased region" description="Pro residues" evidence="1">
    <location>
        <begin position="239"/>
        <end position="251"/>
    </location>
</feature>
<dbReference type="InterPro" id="IPR000225">
    <property type="entry name" value="Armadillo"/>
</dbReference>
<dbReference type="EMBL" id="CALNXJ010000001">
    <property type="protein sequence ID" value="CAH3031619.1"/>
    <property type="molecule type" value="Genomic_DNA"/>
</dbReference>
<feature type="domain" description="NHR" evidence="3">
    <location>
        <begin position="276"/>
        <end position="442"/>
    </location>
</feature>
<feature type="domain" description="B30.2/SPRY" evidence="2">
    <location>
        <begin position="27"/>
        <end position="217"/>
    </location>
</feature>
<keyword evidence="5" id="KW-1185">Reference proteome</keyword>
<dbReference type="SMART" id="SM00185">
    <property type="entry name" value="ARM"/>
    <property type="match status" value="3"/>
</dbReference>
<dbReference type="Gene3D" id="1.25.10.10">
    <property type="entry name" value="Leucine-rich Repeat Variant"/>
    <property type="match status" value="1"/>
</dbReference>
<organism evidence="4 5">
    <name type="scientific">Pocillopora meandrina</name>
    <dbReference type="NCBI Taxonomy" id="46732"/>
    <lineage>
        <taxon>Eukaryota</taxon>
        <taxon>Metazoa</taxon>
        <taxon>Cnidaria</taxon>
        <taxon>Anthozoa</taxon>
        <taxon>Hexacorallia</taxon>
        <taxon>Scleractinia</taxon>
        <taxon>Astrocoeniina</taxon>
        <taxon>Pocilloporidae</taxon>
        <taxon>Pocillopora</taxon>
    </lineage>
</organism>
<dbReference type="InterPro" id="IPR013320">
    <property type="entry name" value="ConA-like_dom_sf"/>
</dbReference>
<feature type="region of interest" description="Disordered" evidence="1">
    <location>
        <begin position="225"/>
        <end position="273"/>
    </location>
</feature>
<dbReference type="Proteomes" id="UP001159428">
    <property type="component" value="Unassembled WGS sequence"/>
</dbReference>
<evidence type="ECO:0008006" key="6">
    <source>
        <dbReference type="Google" id="ProtNLM"/>
    </source>
</evidence>
<dbReference type="GO" id="GO:0019005">
    <property type="term" value="C:SCF ubiquitin ligase complex"/>
    <property type="evidence" value="ECO:0007669"/>
    <property type="project" value="TreeGrafter"/>
</dbReference>
<dbReference type="FunFam" id="2.60.120.920:FF:000001">
    <property type="entry name" value="neuralized-like protein 4 isoform X1"/>
    <property type="match status" value="1"/>
</dbReference>
<evidence type="ECO:0000313" key="4">
    <source>
        <dbReference type="EMBL" id="CAH3031619.1"/>
    </source>
</evidence>
<dbReference type="SUPFAM" id="SSF48371">
    <property type="entry name" value="ARM repeat"/>
    <property type="match status" value="1"/>
</dbReference>
<sequence>MGNEQSIALNQRRMQRSPIDSLFERAVLDALREVAEESSVPSEQIEHAWDPEDCSPRFRVLSDRLTARRLPSPLTTDGIRGKKGYRQGRHVWEITWERDERGSHAVIGIALPQAPLQCLGYLPLIGSNSASWGWNLSKKVTFHDGQEAAYPANNPGFFVPDTVYCILDMDNGTLRRNTYLGVAFRNLPRHPLKPLCPCASAVFGNCDIKMRYMGRGDMFIAKLEASKEKASRPSTSPAVKPPPESPRPKSPPQSQRTTSPTQAPTFSGDSANSSESYKFAHNCGDKIAVMLAGKKARRIDALQIFNHGVVMTGQPLKDDELFEVRLDSKVPKWFGTLDIGATTVCPEGLDFPPSMDRFGQGLTFALCGNKILNNGKEMTEISKNLNDLTVGDRVGVMRKSDNSLHFFINGVNVGKQVKTLPPVLYGVVDVFGQAEEVTITGGTAETQSSNQDEVDSVSIMVRMHNIINIIKDGKFEDILSVVGKVAKDILEPYSETDNRQLRLKYGDHLSDISAPQYLTVLLRRAMDMGMETRAGWLGMYVIRSVFWNYADASLKMARDLGRSGSLKIMLNDLDTFGPNSFRNEKKKFLVFSAMNILHNCSKAAENRQILLDLRAIERISPFLKADDMEIVVTAILTLAYISSDDQKKRLEAESRVISYLIGMLRNALNQSDLRGRSDGSTWSAQEIADGLGNLVVNEKNMEVMLERDVVPLMISLLEKGGDTEKERAANTLWIIAKTSKGKAKIKETAAATEELTRLSKSSNQSVQAAAKRVLLELEETTYTQGSANRHLRTRCDYQEKCRTFKSTLKLSDVFFDPKFDRCFCTECHAARGDKLYYTRGQPAKDYGIPIGWCRFGLKVHPRATALDVFNKWHVAFHGTKVESVNAILECGDLLIPGDVALGGRKLTEEEGHFNDNRKPTGFDTKQIFVSPSVRYSGHNCYAKPKSFSHPSLHKSYSTKAVLQLCINPDSYQVGPQTIGATSEIDPKFSNQEIEWSTKERGSIILYGLLVKLDEEN</sequence>
<dbReference type="CDD" id="cd12887">
    <property type="entry name" value="SPRY_NHR_like"/>
    <property type="match status" value="1"/>
</dbReference>
<dbReference type="PANTHER" id="PTHR12245:SF11">
    <property type="entry name" value="PROTEIN GUSTAVUS"/>
    <property type="match status" value="1"/>
</dbReference>
<dbReference type="InterPro" id="IPR050672">
    <property type="entry name" value="FBXO45-Fsn/SPSB_families"/>
</dbReference>
<evidence type="ECO:0000256" key="1">
    <source>
        <dbReference type="SAM" id="MobiDB-lite"/>
    </source>
</evidence>
<dbReference type="InterPro" id="IPR043136">
    <property type="entry name" value="B30.2/SPRY_sf"/>
</dbReference>
<dbReference type="InterPro" id="IPR016024">
    <property type="entry name" value="ARM-type_fold"/>
</dbReference>
<dbReference type="PROSITE" id="PS50188">
    <property type="entry name" value="B302_SPRY"/>
    <property type="match status" value="1"/>
</dbReference>
<dbReference type="InterPro" id="IPR003877">
    <property type="entry name" value="SPRY_dom"/>
</dbReference>
<dbReference type="PANTHER" id="PTHR12245">
    <property type="entry name" value="SPRY DOMAIN CONTAINING SOCS BOX PROTEIN"/>
    <property type="match status" value="1"/>
</dbReference>
<dbReference type="Pfam" id="PF00622">
    <property type="entry name" value="SPRY"/>
    <property type="match status" value="1"/>
</dbReference>
<dbReference type="GO" id="GO:0043161">
    <property type="term" value="P:proteasome-mediated ubiquitin-dependent protein catabolic process"/>
    <property type="evidence" value="ECO:0007669"/>
    <property type="project" value="TreeGrafter"/>
</dbReference>
<reference evidence="4 5" key="1">
    <citation type="submission" date="2022-05" db="EMBL/GenBank/DDBJ databases">
        <authorList>
            <consortium name="Genoscope - CEA"/>
            <person name="William W."/>
        </authorList>
    </citation>
    <scope>NUCLEOTIDE SEQUENCE [LARGE SCALE GENOMIC DNA]</scope>
</reference>
<gene>
    <name evidence="4" type="ORF">PMEA_00000363</name>
</gene>
<evidence type="ECO:0000259" key="2">
    <source>
        <dbReference type="PROSITE" id="PS50188"/>
    </source>
</evidence>
<dbReference type="SMART" id="SM00449">
    <property type="entry name" value="SPRY"/>
    <property type="match status" value="1"/>
</dbReference>
<dbReference type="InterPro" id="IPR001870">
    <property type="entry name" value="B30.2/SPRY"/>
</dbReference>
<dbReference type="PROSITE" id="PS51065">
    <property type="entry name" value="NHR"/>
    <property type="match status" value="1"/>
</dbReference>
<proteinExistence type="predicted"/>
<comment type="caution">
    <text evidence="4">The sequence shown here is derived from an EMBL/GenBank/DDBJ whole genome shotgun (WGS) entry which is preliminary data.</text>
</comment>
<feature type="compositionally biased region" description="Polar residues" evidence="1">
    <location>
        <begin position="257"/>
        <end position="273"/>
    </location>
</feature>
<dbReference type="Gene3D" id="2.60.120.920">
    <property type="match status" value="2"/>
</dbReference>
<dbReference type="SUPFAM" id="SSF49899">
    <property type="entry name" value="Concanavalin A-like lectins/glucanases"/>
    <property type="match status" value="1"/>
</dbReference>
<evidence type="ECO:0000313" key="5">
    <source>
        <dbReference type="Proteomes" id="UP001159428"/>
    </source>
</evidence>
<protein>
    <recommendedName>
        <fullName evidence="6">Neuralized-like protein 4</fullName>
    </recommendedName>
</protein>
<dbReference type="InterPro" id="IPR006573">
    <property type="entry name" value="NHR_dom"/>
</dbReference>
<dbReference type="SMART" id="SM00588">
    <property type="entry name" value="NEUZ"/>
    <property type="match status" value="1"/>
</dbReference>
<dbReference type="AlphaFoldDB" id="A0AAU9VN62"/>
<name>A0AAU9VN62_9CNID</name>
<dbReference type="Pfam" id="PF07177">
    <property type="entry name" value="Neuralized"/>
    <property type="match status" value="1"/>
</dbReference>
<evidence type="ECO:0000259" key="3">
    <source>
        <dbReference type="PROSITE" id="PS51065"/>
    </source>
</evidence>
<accession>A0AAU9VN62</accession>